<proteinExistence type="predicted"/>
<keyword evidence="2" id="KW-1185">Reference proteome</keyword>
<accession>H1Y7I1</accession>
<dbReference type="RefSeq" id="WP_008510587.1">
    <property type="nucleotide sequence ID" value="NZ_CM001403.1"/>
</dbReference>
<evidence type="ECO:0000313" key="1">
    <source>
        <dbReference type="EMBL" id="EHQ29402.1"/>
    </source>
</evidence>
<evidence type="ECO:0000313" key="2">
    <source>
        <dbReference type="Proteomes" id="UP000002774"/>
    </source>
</evidence>
<dbReference type="Proteomes" id="UP000002774">
    <property type="component" value="Chromosome"/>
</dbReference>
<organism evidence="1 2">
    <name type="scientific">Mucilaginibacter paludis DSM 18603</name>
    <dbReference type="NCBI Taxonomy" id="714943"/>
    <lineage>
        <taxon>Bacteria</taxon>
        <taxon>Pseudomonadati</taxon>
        <taxon>Bacteroidota</taxon>
        <taxon>Sphingobacteriia</taxon>
        <taxon>Sphingobacteriales</taxon>
        <taxon>Sphingobacteriaceae</taxon>
        <taxon>Mucilaginibacter</taxon>
    </lineage>
</organism>
<dbReference type="AlphaFoldDB" id="H1Y7I1"/>
<dbReference type="OrthoDB" id="771221at2"/>
<protein>
    <submittedName>
        <fullName evidence="1">Uncharacterized protein</fullName>
    </submittedName>
</protein>
<dbReference type="HOGENOM" id="CLU_2585847_0_0_10"/>
<reference evidence="1" key="1">
    <citation type="submission" date="2011-09" db="EMBL/GenBank/DDBJ databases">
        <title>The permanent draft genome of Mucilaginibacter paludis DSM 18603.</title>
        <authorList>
            <consortium name="US DOE Joint Genome Institute (JGI-PGF)"/>
            <person name="Lucas S."/>
            <person name="Han J."/>
            <person name="Lapidus A."/>
            <person name="Bruce D."/>
            <person name="Goodwin L."/>
            <person name="Pitluck S."/>
            <person name="Peters L."/>
            <person name="Kyrpides N."/>
            <person name="Mavromatis K."/>
            <person name="Ivanova N."/>
            <person name="Mikhailova N."/>
            <person name="Held B."/>
            <person name="Detter J.C."/>
            <person name="Tapia R."/>
            <person name="Han C."/>
            <person name="Land M."/>
            <person name="Hauser L."/>
            <person name="Markowitz V."/>
            <person name="Cheng J.-F."/>
            <person name="Hugenholtz P."/>
            <person name="Woyke T."/>
            <person name="Wu D."/>
            <person name="Tindall B."/>
            <person name="Brambilla E."/>
            <person name="Klenk H.-P."/>
            <person name="Eisen J.A."/>
        </authorList>
    </citation>
    <scope>NUCLEOTIDE SEQUENCE [LARGE SCALE GENOMIC DNA]</scope>
    <source>
        <strain evidence="1">DSM 18603</strain>
    </source>
</reference>
<gene>
    <name evidence="1" type="ORF">Mucpa_5328</name>
</gene>
<name>H1Y7I1_9SPHI</name>
<dbReference type="EMBL" id="CM001403">
    <property type="protein sequence ID" value="EHQ29402.1"/>
    <property type="molecule type" value="Genomic_DNA"/>
</dbReference>
<dbReference type="STRING" id="714943.Mucpa_5328"/>
<sequence>MMHAEQKNQFVKIQDTLIRISKIDSVKTRHIVKANNFGNISDESLPELIISAGTDKYVFMFEDKASQQQAFTELEMIIMG</sequence>